<dbReference type="Proteomes" id="UP000255231">
    <property type="component" value="Unassembled WGS sequence"/>
</dbReference>
<evidence type="ECO:0000313" key="5">
    <source>
        <dbReference type="Proteomes" id="UP000255231"/>
    </source>
</evidence>
<dbReference type="GeneID" id="303675594"/>
<protein>
    <submittedName>
        <fullName evidence="3">Uncharacterized protein</fullName>
    </submittedName>
</protein>
<organism evidence="3 5">
    <name type="scientific">Chryseobacterium indoltheticum</name>
    <dbReference type="NCBI Taxonomy" id="254"/>
    <lineage>
        <taxon>Bacteria</taxon>
        <taxon>Pseudomonadati</taxon>
        <taxon>Bacteroidota</taxon>
        <taxon>Flavobacteriia</taxon>
        <taxon>Flavobacteriales</taxon>
        <taxon>Weeksellaceae</taxon>
        <taxon>Chryseobacterium group</taxon>
        <taxon>Chryseobacterium</taxon>
    </lineage>
</organism>
<gene>
    <name evidence="3" type="ORF">NCTC13560_03579</name>
    <name evidence="2" type="ORF">SAMN05421682_12039</name>
</gene>
<evidence type="ECO:0000313" key="4">
    <source>
        <dbReference type="Proteomes" id="UP000185725"/>
    </source>
</evidence>
<keyword evidence="4" id="KW-1185">Reference proteome</keyword>
<dbReference type="Proteomes" id="UP000185725">
    <property type="component" value="Unassembled WGS sequence"/>
</dbReference>
<dbReference type="RefSeq" id="WP_076562970.1">
    <property type="nucleotide sequence ID" value="NZ_CP033929.1"/>
</dbReference>
<name>A0A381JQB9_9FLAO</name>
<accession>A0A381JQB9</accession>
<feature type="signal peptide" evidence="1">
    <location>
        <begin position="1"/>
        <end position="25"/>
    </location>
</feature>
<evidence type="ECO:0000256" key="1">
    <source>
        <dbReference type="SAM" id="SignalP"/>
    </source>
</evidence>
<keyword evidence="1" id="KW-0732">Signal</keyword>
<evidence type="ECO:0000313" key="3">
    <source>
        <dbReference type="EMBL" id="SUY53646.1"/>
    </source>
</evidence>
<dbReference type="AlphaFoldDB" id="A0A381JQB9"/>
<dbReference type="EMBL" id="FTMF01000020">
    <property type="protein sequence ID" value="SIR36879.1"/>
    <property type="molecule type" value="Genomic_DNA"/>
</dbReference>
<reference evidence="3 5" key="2">
    <citation type="submission" date="2018-06" db="EMBL/GenBank/DDBJ databases">
        <authorList>
            <consortium name="Pathogen Informatics"/>
            <person name="Doyle S."/>
        </authorList>
    </citation>
    <scope>NUCLEOTIDE SEQUENCE [LARGE SCALE GENOMIC DNA]</scope>
    <source>
        <strain evidence="3 5">NCTC13560</strain>
    </source>
</reference>
<proteinExistence type="predicted"/>
<feature type="chain" id="PRO_5016962666" evidence="1">
    <location>
        <begin position="26"/>
        <end position="186"/>
    </location>
</feature>
<sequence>MNKITLVKRMLYAMAFLSCGTLVYAQVAIGKGSVQNSSISLEFGNENRGMVLPWVTSAGAVAGAVEGTVVYDLSDHKVKVKIASGWKDLSVDLTGTTIDPHNATVDLATIQNDVTTENTDAAVRIGTPTATPGILVLEDANKAMVLPRVASPHLNIINPAPGMMVYDTVAKQLAVFNGTVWSFWKP</sequence>
<dbReference type="EMBL" id="UFVS01000002">
    <property type="protein sequence ID" value="SUY53646.1"/>
    <property type="molecule type" value="Genomic_DNA"/>
</dbReference>
<reference evidence="2 4" key="1">
    <citation type="submission" date="2017-01" db="EMBL/GenBank/DDBJ databases">
        <authorList>
            <person name="Varghese N."/>
            <person name="Submissions S."/>
        </authorList>
    </citation>
    <scope>NUCLEOTIDE SEQUENCE [LARGE SCALE GENOMIC DNA]</scope>
    <source>
        <strain evidence="2 4">ATCC 27950</strain>
    </source>
</reference>
<evidence type="ECO:0000313" key="2">
    <source>
        <dbReference type="EMBL" id="SIR36879.1"/>
    </source>
</evidence>